<evidence type="ECO:0000256" key="9">
    <source>
        <dbReference type="SAM" id="SignalP"/>
    </source>
</evidence>
<comment type="subcellular location">
    <subcellularLocation>
        <location evidence="1">Membrane</location>
        <topology evidence="1">Single-pass type I membrane protein</topology>
    </subcellularLocation>
</comment>
<feature type="repeat" description="Cys-rich GLG1" evidence="8">
    <location>
        <begin position="603"/>
        <end position="666"/>
    </location>
</feature>
<accession>A0A484BVU7</accession>
<dbReference type="PANTHER" id="PTHR11884">
    <property type="entry name" value="SELECTIN LIGAND RELATED"/>
    <property type="match status" value="1"/>
</dbReference>
<evidence type="ECO:0000256" key="1">
    <source>
        <dbReference type="ARBA" id="ARBA00004479"/>
    </source>
</evidence>
<dbReference type="EMBL" id="LSRL02000003">
    <property type="protein sequence ID" value="TDG52823.1"/>
    <property type="molecule type" value="Genomic_DNA"/>
</dbReference>
<reference evidence="10 11" key="1">
    <citation type="journal article" date="2019" name="J. Hered.">
        <title>An Improved Genome Assembly for Drosophila navojoa, the Basal Species in the mojavensis Cluster.</title>
        <authorList>
            <person name="Vanderlinde T."/>
            <person name="Dupim E.G."/>
            <person name="Nazario-Yepiz N.O."/>
            <person name="Carvalho A.B."/>
        </authorList>
    </citation>
    <scope>NUCLEOTIDE SEQUENCE [LARGE SCALE GENOMIC DNA]</scope>
    <source>
        <strain evidence="10">Navoj_Jal97</strain>
        <tissue evidence="10">Whole organism</tissue>
    </source>
</reference>
<feature type="repeat" description="Cys-rich GLG1" evidence="8">
    <location>
        <begin position="335"/>
        <end position="404"/>
    </location>
</feature>
<evidence type="ECO:0000256" key="7">
    <source>
        <dbReference type="ARBA" id="ARBA00023180"/>
    </source>
</evidence>
<gene>
    <name evidence="10" type="ORF">AWZ03_001056</name>
</gene>
<dbReference type="Proteomes" id="UP000295192">
    <property type="component" value="Unassembled WGS sequence"/>
</dbReference>
<name>A0A484BVU7_DRONA</name>
<evidence type="ECO:0000256" key="8">
    <source>
        <dbReference type="PROSITE-ProRule" id="PRU00622"/>
    </source>
</evidence>
<dbReference type="PROSITE" id="PS51289">
    <property type="entry name" value="GLG1_C_RICH"/>
    <property type="match status" value="4"/>
</dbReference>
<dbReference type="GO" id="GO:0017134">
    <property type="term" value="F:fibroblast growth factor binding"/>
    <property type="evidence" value="ECO:0007669"/>
    <property type="project" value="TreeGrafter"/>
</dbReference>
<evidence type="ECO:0000313" key="10">
    <source>
        <dbReference type="EMBL" id="TDG52823.1"/>
    </source>
</evidence>
<dbReference type="Pfam" id="PF00839">
    <property type="entry name" value="Cys_rich_FGFR"/>
    <property type="match status" value="10"/>
</dbReference>
<feature type="repeat" description="Cys-rich GLG1" evidence="8">
    <location>
        <begin position="732"/>
        <end position="791"/>
    </location>
</feature>
<keyword evidence="4" id="KW-0677">Repeat</keyword>
<keyword evidence="6" id="KW-0472">Membrane</keyword>
<proteinExistence type="predicted"/>
<dbReference type="InterPro" id="IPR001893">
    <property type="entry name" value="Cys-rich_GLG1_repeat"/>
</dbReference>
<dbReference type="GO" id="GO:0000139">
    <property type="term" value="C:Golgi membrane"/>
    <property type="evidence" value="ECO:0007669"/>
    <property type="project" value="InterPro"/>
</dbReference>
<dbReference type="InterPro" id="IPR039728">
    <property type="entry name" value="GLG1"/>
</dbReference>
<dbReference type="PANTHER" id="PTHR11884:SF1">
    <property type="entry name" value="GOLGI APPARATUS PROTEIN 1"/>
    <property type="match status" value="1"/>
</dbReference>
<dbReference type="OMA" id="GMFCGRF"/>
<keyword evidence="2" id="KW-0812">Transmembrane</keyword>
<evidence type="ECO:0008006" key="12">
    <source>
        <dbReference type="Google" id="ProtNLM"/>
    </source>
</evidence>
<evidence type="ECO:0000256" key="3">
    <source>
        <dbReference type="ARBA" id="ARBA00022729"/>
    </source>
</evidence>
<feature type="signal peptide" evidence="9">
    <location>
        <begin position="1"/>
        <end position="17"/>
    </location>
</feature>
<organism evidence="10 11">
    <name type="scientific">Drosophila navojoa</name>
    <name type="common">Fruit fly</name>
    <dbReference type="NCBI Taxonomy" id="7232"/>
    <lineage>
        <taxon>Eukaryota</taxon>
        <taxon>Metazoa</taxon>
        <taxon>Ecdysozoa</taxon>
        <taxon>Arthropoda</taxon>
        <taxon>Hexapoda</taxon>
        <taxon>Insecta</taxon>
        <taxon>Pterygota</taxon>
        <taxon>Neoptera</taxon>
        <taxon>Endopterygota</taxon>
        <taxon>Diptera</taxon>
        <taxon>Brachycera</taxon>
        <taxon>Muscomorpha</taxon>
        <taxon>Ephydroidea</taxon>
        <taxon>Drosophilidae</taxon>
        <taxon>Drosophila</taxon>
    </lineage>
</organism>
<feature type="repeat" description="Cys-rich GLG1" evidence="8">
    <location>
        <begin position="408"/>
        <end position="470"/>
    </location>
</feature>
<dbReference type="InterPro" id="IPR017873">
    <property type="entry name" value="Cys-rich_GLG1_repeat_euk"/>
</dbReference>
<evidence type="ECO:0000256" key="4">
    <source>
        <dbReference type="ARBA" id="ARBA00022737"/>
    </source>
</evidence>
<keyword evidence="11" id="KW-1185">Reference proteome</keyword>
<evidence type="ECO:0000256" key="5">
    <source>
        <dbReference type="ARBA" id="ARBA00022989"/>
    </source>
</evidence>
<dbReference type="STRING" id="7232.A0A484BVU7"/>
<keyword evidence="5" id="KW-1133">Transmembrane helix</keyword>
<comment type="caution">
    <text evidence="10">The sequence shown here is derived from an EMBL/GenBank/DDBJ whole genome shotgun (WGS) entry which is preliminary data.</text>
</comment>
<evidence type="ECO:0000256" key="6">
    <source>
        <dbReference type="ARBA" id="ARBA00023136"/>
    </source>
</evidence>
<evidence type="ECO:0000256" key="2">
    <source>
        <dbReference type="ARBA" id="ARBA00022692"/>
    </source>
</evidence>
<evidence type="ECO:0000313" key="11">
    <source>
        <dbReference type="Proteomes" id="UP000295192"/>
    </source>
</evidence>
<keyword evidence="3 9" id="KW-0732">Signal</keyword>
<sequence length="910" mass="103045">MKFKCLLLLSWLWAAAGDDDVLPAKVRIRRASVVADNTKATAAQLHSIIDLPGCKDLQNYCTHLKSTDNLAMLECALSFSSSQLEALPDDCQHALWLQQRQLQLNSWVEHTFLPSYCADEQTKLLTCLNSVDLWSCLEDKRQQLPQSSGCQQQLRRAYTSLGQDYASIGDFYAACGGQVEQLKCGRMNVEHLPSMLSQLGTAQCLVAHASQSTMDINCKVAINSIEQQRGMLELFRVCSGDLTALCPQERAGSANSYKCLVRHKNDPALSSQCAAQITLRDQQMGKDYRVSHGLAKACKDDIKLHHCRRGVSEDKQVRLAQILLCLESVSKNGTKLAPECLVELDDHRRMLMTDFQLSPELLSDCADDIPKFCPDEHKSQLVNGLSSSGGEIIHCLMYHVRARRPQRRVTAQCQRGLETLIKASDAGEDWRVDPVLRRACKKVVDVACKDVEGGEARVMSCLLEHIGTTAMRPECEQALLIIEYFVARDFKLDPQLYKHCRDDAVKYCRAKHQWDDIQDVQMDPERGPMILPCLHRMAYSEDEHHTLRKDCFREVKRVMRQRAISVDLIPEVEDYCLLDLSQFCGELTEKGSEMECLQNRLEKLQPECKAVVTKYTEEEAANIEMNPVIMATCSEAMQKHCSEILNAGKDGGNMMDCLISHKNDADLNKGCRAAIEHFQIISLKSYHFTTKFKEACRPHVLRFCGASATKNEVVACLSEVMRNDTIRAQRHQIPKECRQQVKSQLYQQRESISLDPKLANVCKNELKQFCSDQNGPGQALECLIQKTPRLGKNCHHAIFMIKRSELGDSGTDYTLINTCKEMIYKFCPNTESMQLLNCLKTYKDDPTFDQRCHLVVVNRMIEQNTDFRFNPTLQSACGKNIDRYCSNIVIQSQPNEELNGKVSSQLTYFN</sequence>
<protein>
    <recommendedName>
        <fullName evidence="12">Golgi apparatus protein 1</fullName>
    </recommendedName>
</protein>
<dbReference type="OrthoDB" id="2015434at2759"/>
<keyword evidence="7" id="KW-0325">Glycoprotein</keyword>
<dbReference type="AlphaFoldDB" id="A0A484BVU7"/>
<feature type="chain" id="PRO_5019771386" description="Golgi apparatus protein 1" evidence="9">
    <location>
        <begin position="18"/>
        <end position="910"/>
    </location>
</feature>